<protein>
    <submittedName>
        <fullName evidence="1">Class I SAM-dependent methyltransferase</fullName>
    </submittedName>
</protein>
<keyword evidence="1" id="KW-0808">Transferase</keyword>
<dbReference type="SUPFAM" id="SSF53335">
    <property type="entry name" value="S-adenosyl-L-methionine-dependent methyltransferases"/>
    <property type="match status" value="1"/>
</dbReference>
<dbReference type="AlphaFoldDB" id="A0A9J6PCI9"/>
<dbReference type="Gene3D" id="3.40.50.150">
    <property type="entry name" value="Vaccinia Virus protein VP39"/>
    <property type="match status" value="1"/>
</dbReference>
<dbReference type="EMBL" id="JAMZFT010000004">
    <property type="protein sequence ID" value="MCP1337948.1"/>
    <property type="molecule type" value="Genomic_DNA"/>
</dbReference>
<keyword evidence="1" id="KW-0489">Methyltransferase</keyword>
<organism evidence="1 2">
    <name type="scientific">Futiania mangrovi</name>
    <dbReference type="NCBI Taxonomy" id="2959716"/>
    <lineage>
        <taxon>Bacteria</taxon>
        <taxon>Pseudomonadati</taxon>
        <taxon>Pseudomonadota</taxon>
        <taxon>Alphaproteobacteria</taxon>
        <taxon>Futianiales</taxon>
        <taxon>Futianiaceae</taxon>
        <taxon>Futiania</taxon>
    </lineage>
</organism>
<dbReference type="GO" id="GO:0032259">
    <property type="term" value="P:methylation"/>
    <property type="evidence" value="ECO:0007669"/>
    <property type="project" value="UniProtKB-KW"/>
</dbReference>
<name>A0A9J6PCI9_9PROT</name>
<proteinExistence type="predicted"/>
<dbReference type="CDD" id="cd02440">
    <property type="entry name" value="AdoMet_MTases"/>
    <property type="match status" value="1"/>
</dbReference>
<dbReference type="PANTHER" id="PTHR43861">
    <property type="entry name" value="TRANS-ACONITATE 2-METHYLTRANSFERASE-RELATED"/>
    <property type="match status" value="1"/>
</dbReference>
<dbReference type="RefSeq" id="WP_269333908.1">
    <property type="nucleotide sequence ID" value="NZ_JAMZFT010000004.1"/>
</dbReference>
<accession>A0A9J6PCI9</accession>
<evidence type="ECO:0000313" key="1">
    <source>
        <dbReference type="EMBL" id="MCP1337948.1"/>
    </source>
</evidence>
<reference evidence="1" key="1">
    <citation type="submission" date="2022-06" db="EMBL/GenBank/DDBJ databases">
        <title>Isolation and Genomics of Futiania mangrovii gen. nov., sp. nov., a Rare and Metabolically-versatile member in the Class Alphaproteobacteria.</title>
        <authorList>
            <person name="Liu L."/>
            <person name="Huang W.-C."/>
            <person name="Pan J."/>
            <person name="Li J."/>
            <person name="Huang Y."/>
            <person name="Du H."/>
            <person name="Liu Y."/>
            <person name="Li M."/>
        </authorList>
    </citation>
    <scope>NUCLEOTIDE SEQUENCE</scope>
    <source>
        <strain evidence="1">FT118</strain>
    </source>
</reference>
<evidence type="ECO:0000313" key="2">
    <source>
        <dbReference type="Proteomes" id="UP001055804"/>
    </source>
</evidence>
<comment type="caution">
    <text evidence="1">The sequence shown here is derived from an EMBL/GenBank/DDBJ whole genome shotgun (WGS) entry which is preliminary data.</text>
</comment>
<dbReference type="Pfam" id="PF13489">
    <property type="entry name" value="Methyltransf_23"/>
    <property type="match status" value="1"/>
</dbReference>
<gene>
    <name evidence="1" type="ORF">NJQ99_16120</name>
</gene>
<dbReference type="Proteomes" id="UP001055804">
    <property type="component" value="Unassembled WGS sequence"/>
</dbReference>
<keyword evidence="2" id="KW-1185">Reference proteome</keyword>
<dbReference type="InterPro" id="IPR029063">
    <property type="entry name" value="SAM-dependent_MTases_sf"/>
</dbReference>
<sequence>MTGQCPICLSRESAQVSDTDRHGKPLATLLCASCGHVYNWPVPSAEELAAFYADAYRVDYKGKVRPRMRQVIRNFDRVKTYFRTWWPVIEGRRRVLDMGAGSGEFVFFAQELGLEARGVEPNRSYSAYCREVLGIDVTSGGIEDVDFAPGSFDFIRLNHVLEHMADPVASLERLASWLAEDGVLYVEVPDIVGYAATKSRGNIFHYGHIHNFSAWTLRAAAGRAGLAELDTVQEARRDFAGTCFVRGRTWDVSETPNPANAERVRQAIAAHYAASAIAPVRRKRLADKVARRFAELRRLASCRTPQAAGRTTVAQFSAGA</sequence>
<dbReference type="GO" id="GO:0008168">
    <property type="term" value="F:methyltransferase activity"/>
    <property type="evidence" value="ECO:0007669"/>
    <property type="project" value="UniProtKB-KW"/>
</dbReference>